<dbReference type="AlphaFoldDB" id="A0A5J6VC39"/>
<evidence type="ECO:0000256" key="10">
    <source>
        <dbReference type="RuleBase" id="RU000471"/>
    </source>
</evidence>
<keyword evidence="5" id="KW-0813">Transport</keyword>
<sequence>MCMFDYFIFLVGVLLGVAFFTLMERKVLGYIHFRKGPTKVFYFGLFQPISDAVKLFSKGVFKGMKFSFYYFMVGPLLGLFLMFVLWGVGGSYFGVFGGFFSFVYVFCFMSLGVYFLLFCSWGGNSKYSLLGGYRSVSQTVSYEVSLIFFVLVLVYFLGFYDLSFFYFYQSGYWFLFFSFVFFSGWIFVILAESNRTPFDFSEGESELVSGFNVEYGGGVFSLIFICEYGMILFLCFLSVVLYLGVSAFFFKFLSLCFVFVWIRCCFPRYRYDFLMYSAWKVVLPFSIFFLILSLVAFF</sequence>
<feature type="transmembrane region" description="Helical" evidence="12">
    <location>
        <begin position="278"/>
        <end position="297"/>
    </location>
</feature>
<feature type="transmembrane region" description="Helical" evidence="12">
    <location>
        <begin position="95"/>
        <end position="119"/>
    </location>
</feature>
<dbReference type="EMBL" id="MH921998">
    <property type="protein sequence ID" value="QFG71651.1"/>
    <property type="molecule type" value="Genomic_DNA"/>
</dbReference>
<evidence type="ECO:0000256" key="5">
    <source>
        <dbReference type="ARBA" id="ARBA00022448"/>
    </source>
</evidence>
<evidence type="ECO:0000256" key="8">
    <source>
        <dbReference type="ARBA" id="ARBA00023075"/>
    </source>
</evidence>
<evidence type="ECO:0000256" key="6">
    <source>
        <dbReference type="ARBA" id="ARBA00022692"/>
    </source>
</evidence>
<proteinExistence type="inferred from homology"/>
<keyword evidence="8 11" id="KW-0830">Ubiquinone</keyword>
<dbReference type="Pfam" id="PF00146">
    <property type="entry name" value="NADHdh"/>
    <property type="match status" value="1"/>
</dbReference>
<keyword evidence="10" id="KW-0520">NAD</keyword>
<name>A0A5J6VC39_9ACAR</name>
<feature type="transmembrane region" description="Helical" evidence="12">
    <location>
        <begin position="172"/>
        <end position="191"/>
    </location>
</feature>
<keyword evidence="6 10" id="KW-0812">Transmembrane</keyword>
<evidence type="ECO:0000256" key="4">
    <source>
        <dbReference type="ARBA" id="ARBA00021009"/>
    </source>
</evidence>
<dbReference type="GO" id="GO:0008137">
    <property type="term" value="F:NADH dehydrogenase (ubiquinone) activity"/>
    <property type="evidence" value="ECO:0007669"/>
    <property type="project" value="UniProtKB-EC"/>
</dbReference>
<comment type="catalytic activity">
    <reaction evidence="11">
        <text>a ubiquinone + NADH + 5 H(+)(in) = a ubiquinol + NAD(+) + 4 H(+)(out)</text>
        <dbReference type="Rhea" id="RHEA:29091"/>
        <dbReference type="Rhea" id="RHEA-COMP:9565"/>
        <dbReference type="Rhea" id="RHEA-COMP:9566"/>
        <dbReference type="ChEBI" id="CHEBI:15378"/>
        <dbReference type="ChEBI" id="CHEBI:16389"/>
        <dbReference type="ChEBI" id="CHEBI:17976"/>
        <dbReference type="ChEBI" id="CHEBI:57540"/>
        <dbReference type="ChEBI" id="CHEBI:57945"/>
        <dbReference type="EC" id="7.1.1.2"/>
    </reaction>
</comment>
<dbReference type="PANTHER" id="PTHR11432">
    <property type="entry name" value="NADH DEHYDROGENASE SUBUNIT 1"/>
    <property type="match status" value="1"/>
</dbReference>
<dbReference type="PROSITE" id="PS00668">
    <property type="entry name" value="COMPLEX1_ND1_2"/>
    <property type="match status" value="1"/>
</dbReference>
<comment type="function">
    <text evidence="1">Core subunit of the mitochondrial membrane respiratory chain NADH dehydrogenase (Complex I) that is believed to belong to the minimal assembly required for catalysis. Complex I functions in the transfer of electrons from NADH to the respiratory chain. The immediate electron acceptor for the enzyme is believed to be ubiquinone.</text>
</comment>
<evidence type="ECO:0000256" key="11">
    <source>
        <dbReference type="RuleBase" id="RU000473"/>
    </source>
</evidence>
<feature type="transmembrane region" description="Helical" evidence="12">
    <location>
        <begin position="219"/>
        <end position="242"/>
    </location>
</feature>
<protein>
    <recommendedName>
        <fullName evidence="4 11">NADH-ubiquinone oxidoreductase chain 1</fullName>
        <ecNumber evidence="11">7.1.1.2</ecNumber>
    </recommendedName>
</protein>
<dbReference type="GO" id="GO:0009060">
    <property type="term" value="P:aerobic respiration"/>
    <property type="evidence" value="ECO:0007669"/>
    <property type="project" value="TreeGrafter"/>
</dbReference>
<keyword evidence="7 12" id="KW-1133">Transmembrane helix</keyword>
<feature type="transmembrane region" description="Helical" evidence="12">
    <location>
        <begin position="140"/>
        <end position="160"/>
    </location>
</feature>
<evidence type="ECO:0000313" key="13">
    <source>
        <dbReference type="EMBL" id="QFG71651.1"/>
    </source>
</evidence>
<evidence type="ECO:0000256" key="2">
    <source>
        <dbReference type="ARBA" id="ARBA00004225"/>
    </source>
</evidence>
<feature type="transmembrane region" description="Helical" evidence="12">
    <location>
        <begin position="68"/>
        <end position="89"/>
    </location>
</feature>
<gene>
    <name evidence="13" type="primary">nad1</name>
</gene>
<evidence type="ECO:0000256" key="1">
    <source>
        <dbReference type="ARBA" id="ARBA00003257"/>
    </source>
</evidence>
<dbReference type="InterPro" id="IPR018086">
    <property type="entry name" value="NADH_UbQ_OxRdtase_su1_CS"/>
</dbReference>
<evidence type="ECO:0000256" key="12">
    <source>
        <dbReference type="SAM" id="Phobius"/>
    </source>
</evidence>
<evidence type="ECO:0000256" key="9">
    <source>
        <dbReference type="ARBA" id="ARBA00023136"/>
    </source>
</evidence>
<comment type="subcellular location">
    <subcellularLocation>
        <location evidence="10">Mitochondrion inner membrane</location>
        <topology evidence="10">Multi-pass membrane protein</topology>
    </subcellularLocation>
    <subcellularLocation>
        <location evidence="2">Mitochondrion membrane</location>
        <topology evidence="2">Multi-pass membrane protein</topology>
    </subcellularLocation>
</comment>
<geneLocation type="mitochondrion" evidence="13"/>
<reference evidence="13" key="1">
    <citation type="submission" date="2018-09" db="EMBL/GenBank/DDBJ databases">
        <title>Uncovering the phylogeny of Oribatida (Acari, Sarcoptiformes): new evidence from the organization of mitochondrial genomes.</title>
        <authorList>
            <person name="Xue X.-F."/>
            <person name="Li W.-N."/>
        </authorList>
    </citation>
    <scope>NUCLEOTIDE SEQUENCE</scope>
</reference>
<evidence type="ECO:0000256" key="7">
    <source>
        <dbReference type="ARBA" id="ARBA00022989"/>
    </source>
</evidence>
<dbReference type="EC" id="7.1.1.2" evidence="11"/>
<feature type="transmembrane region" description="Helical" evidence="12">
    <location>
        <begin position="6"/>
        <end position="23"/>
    </location>
</feature>
<accession>A0A5J6VC39</accession>
<organism evidence="13">
    <name type="scientific">Oribatula sp. XFX</name>
    <dbReference type="NCBI Taxonomy" id="2652662"/>
    <lineage>
        <taxon>Eukaryota</taxon>
        <taxon>Metazoa</taxon>
        <taxon>Ecdysozoa</taxon>
        <taxon>Arthropoda</taxon>
        <taxon>Chelicerata</taxon>
        <taxon>Arachnida</taxon>
        <taxon>Acari</taxon>
        <taxon>Acariformes</taxon>
        <taxon>Sarcoptiformes</taxon>
        <taxon>Oribatida</taxon>
        <taxon>Brachypylina</taxon>
        <taxon>Oripodoidea</taxon>
        <taxon>Oribatulidae</taxon>
        <taxon>Oribatula</taxon>
    </lineage>
</organism>
<keyword evidence="11 13" id="KW-0496">Mitochondrion</keyword>
<feature type="transmembrane region" description="Helical" evidence="12">
    <location>
        <begin position="248"/>
        <end position="266"/>
    </location>
</feature>
<dbReference type="InterPro" id="IPR001694">
    <property type="entry name" value="NADH_UbQ_OxRdtase_su1/FPO"/>
</dbReference>
<keyword evidence="9 12" id="KW-0472">Membrane</keyword>
<evidence type="ECO:0000256" key="3">
    <source>
        <dbReference type="ARBA" id="ARBA00010535"/>
    </source>
</evidence>
<comment type="similarity">
    <text evidence="3 10">Belongs to the complex I subunit 1 family.</text>
</comment>
<dbReference type="GO" id="GO:0005743">
    <property type="term" value="C:mitochondrial inner membrane"/>
    <property type="evidence" value="ECO:0007669"/>
    <property type="project" value="UniProtKB-SubCell"/>
</dbReference>
<dbReference type="PANTHER" id="PTHR11432:SF3">
    <property type="entry name" value="NADH-UBIQUINONE OXIDOREDUCTASE CHAIN 1"/>
    <property type="match status" value="1"/>
</dbReference>
<dbReference type="GO" id="GO:0003954">
    <property type="term" value="F:NADH dehydrogenase activity"/>
    <property type="evidence" value="ECO:0007669"/>
    <property type="project" value="TreeGrafter"/>
</dbReference>